<proteinExistence type="inferred from homology"/>
<keyword evidence="2" id="KW-0285">Flavoprotein</keyword>
<accession>A0A9Q9EDN5</accession>
<dbReference type="InterPro" id="IPR006094">
    <property type="entry name" value="Oxid_FAD_bind_N"/>
</dbReference>
<dbReference type="Pfam" id="PF01565">
    <property type="entry name" value="FAD_binding_4"/>
    <property type="match status" value="1"/>
</dbReference>
<sequence length="530" mass="57824">MLGFNLQQLLASMPSVSTVIGSNTVHHQYGSGGSAWTAVASSKSCCEALTKSLGKNAVVFPYDAAYSQSMGSYFSLKNSDLSPNCIALPRSSQDVSLAVQTLSLGAHAWEGQCQFGVRGGGHTPFKGAASIDGGIVIDLLHMPTAGISPDHETITVSPSTTWDLVYEALDVHNRSTLGTKVAGVGVGGAATACGVSYFSPRYGYICDMVENWEVVLATGDIVNANQHENADLWKALRGGNNNFGIVTAITLKTFEQGSFWGGQTFHSIDTRKEHFKNHAALASAHPYDPYAHYINTLVLANMTGGHWFIGNSIQYTKSDPPTSEPDVFKPFLETKRTPIFPGAPLDTLRVDNVTSFSREYAANTLYPQRWQFACISFAPDAEFMETFFQMADKAMRQFVSLPGFKLILNYQPAPAIQLERQGAVDSLGPIQTEGNVVFIHWAVSYDQSVAEMDDAITETVQKLFKDANARAKQLGVYRSFIQPTYADSWQSPLEVRSKSTIKEMIATSKKYDPLQVFQKQVPGGFKLPSL</sequence>
<keyword evidence="3" id="KW-0274">FAD</keyword>
<gene>
    <name evidence="6" type="ORF">Slin15195_G012600</name>
</gene>
<evidence type="ECO:0000256" key="3">
    <source>
        <dbReference type="ARBA" id="ARBA00022827"/>
    </source>
</evidence>
<dbReference type="Gene3D" id="3.30.465.10">
    <property type="match status" value="1"/>
</dbReference>
<dbReference type="Proteomes" id="UP001056384">
    <property type="component" value="Chromosome 1"/>
</dbReference>
<evidence type="ECO:0000256" key="1">
    <source>
        <dbReference type="ARBA" id="ARBA00005466"/>
    </source>
</evidence>
<dbReference type="GO" id="GO:0071949">
    <property type="term" value="F:FAD binding"/>
    <property type="evidence" value="ECO:0007669"/>
    <property type="project" value="InterPro"/>
</dbReference>
<evidence type="ECO:0000313" key="6">
    <source>
        <dbReference type="EMBL" id="USW47941.1"/>
    </source>
</evidence>
<evidence type="ECO:0000256" key="2">
    <source>
        <dbReference type="ARBA" id="ARBA00022630"/>
    </source>
</evidence>
<dbReference type="GO" id="GO:0016491">
    <property type="term" value="F:oxidoreductase activity"/>
    <property type="evidence" value="ECO:0007669"/>
    <property type="project" value="UniProtKB-KW"/>
</dbReference>
<evidence type="ECO:0000313" key="7">
    <source>
        <dbReference type="Proteomes" id="UP001056384"/>
    </source>
</evidence>
<feature type="domain" description="FAD-binding PCMH-type" evidence="5">
    <location>
        <begin position="79"/>
        <end position="256"/>
    </location>
</feature>
<dbReference type="PANTHER" id="PTHR42973">
    <property type="entry name" value="BINDING OXIDOREDUCTASE, PUTATIVE (AFU_ORTHOLOGUE AFUA_1G17690)-RELATED"/>
    <property type="match status" value="1"/>
</dbReference>
<keyword evidence="7" id="KW-1185">Reference proteome</keyword>
<evidence type="ECO:0000259" key="5">
    <source>
        <dbReference type="PROSITE" id="PS51387"/>
    </source>
</evidence>
<dbReference type="PANTHER" id="PTHR42973:SF22">
    <property type="entry name" value="FAD-BINDING PCMH-TYPE DOMAIN-CONTAINING PROTEIN-RELATED"/>
    <property type="match status" value="1"/>
</dbReference>
<dbReference type="InterPro" id="IPR016169">
    <property type="entry name" value="FAD-bd_PCMH_sub2"/>
</dbReference>
<dbReference type="SUPFAM" id="SSF56176">
    <property type="entry name" value="FAD-binding/transporter-associated domain-like"/>
    <property type="match status" value="1"/>
</dbReference>
<organism evidence="6 7">
    <name type="scientific">Septoria linicola</name>
    <dbReference type="NCBI Taxonomy" id="215465"/>
    <lineage>
        <taxon>Eukaryota</taxon>
        <taxon>Fungi</taxon>
        <taxon>Dikarya</taxon>
        <taxon>Ascomycota</taxon>
        <taxon>Pezizomycotina</taxon>
        <taxon>Dothideomycetes</taxon>
        <taxon>Dothideomycetidae</taxon>
        <taxon>Mycosphaerellales</taxon>
        <taxon>Mycosphaerellaceae</taxon>
        <taxon>Septoria</taxon>
    </lineage>
</organism>
<dbReference type="AlphaFoldDB" id="A0A9Q9EDN5"/>
<reference evidence="6" key="1">
    <citation type="submission" date="2022-06" db="EMBL/GenBank/DDBJ databases">
        <title>Complete genome sequences of two strains of the flax pathogen Septoria linicola.</title>
        <authorList>
            <person name="Lapalu N."/>
            <person name="Simon A."/>
            <person name="Demenou B."/>
            <person name="Paumier D."/>
            <person name="Guillot M.-P."/>
            <person name="Gout L."/>
            <person name="Valade R."/>
        </authorList>
    </citation>
    <scope>NUCLEOTIDE SEQUENCE</scope>
    <source>
        <strain evidence="6">SE15195</strain>
    </source>
</reference>
<keyword evidence="4" id="KW-0560">Oxidoreductase</keyword>
<dbReference type="InterPro" id="IPR036318">
    <property type="entry name" value="FAD-bd_PCMH-like_sf"/>
</dbReference>
<name>A0A9Q9EDN5_9PEZI</name>
<dbReference type="EMBL" id="CP099418">
    <property type="protein sequence ID" value="USW47941.1"/>
    <property type="molecule type" value="Genomic_DNA"/>
</dbReference>
<dbReference type="InterPro" id="IPR050416">
    <property type="entry name" value="FAD-linked_Oxidoreductase"/>
</dbReference>
<evidence type="ECO:0000256" key="4">
    <source>
        <dbReference type="ARBA" id="ARBA00023002"/>
    </source>
</evidence>
<comment type="similarity">
    <text evidence="1">Belongs to the oxygen-dependent FAD-linked oxidoreductase family.</text>
</comment>
<dbReference type="InterPro" id="IPR016166">
    <property type="entry name" value="FAD-bd_PCMH"/>
</dbReference>
<protein>
    <submittedName>
        <fullName evidence="6">FAD-binding domain, PCMH-type, FAD-binding, type PCMH, subdomain 2</fullName>
    </submittedName>
</protein>
<dbReference type="PROSITE" id="PS51387">
    <property type="entry name" value="FAD_PCMH"/>
    <property type="match status" value="1"/>
</dbReference>